<feature type="compositionally biased region" description="Basic and acidic residues" evidence="8">
    <location>
        <begin position="44"/>
        <end position="56"/>
    </location>
</feature>
<dbReference type="AlphaFoldDB" id="A0A6U9RR40"/>
<feature type="transmembrane region" description="Helical" evidence="9">
    <location>
        <begin position="695"/>
        <end position="715"/>
    </location>
</feature>
<evidence type="ECO:0000256" key="7">
    <source>
        <dbReference type="SAM" id="Coils"/>
    </source>
</evidence>
<feature type="compositionally biased region" description="Basic and acidic residues" evidence="8">
    <location>
        <begin position="372"/>
        <end position="412"/>
    </location>
</feature>
<feature type="compositionally biased region" description="Basic and acidic residues" evidence="8">
    <location>
        <begin position="314"/>
        <end position="325"/>
    </location>
</feature>
<evidence type="ECO:0000313" key="11">
    <source>
        <dbReference type="EMBL" id="CAE0610527.1"/>
    </source>
</evidence>
<evidence type="ECO:0000256" key="6">
    <source>
        <dbReference type="ARBA" id="ARBA00023136"/>
    </source>
</evidence>
<organism evidence="11">
    <name type="scientific">Picocystis salinarum</name>
    <dbReference type="NCBI Taxonomy" id="88271"/>
    <lineage>
        <taxon>Eukaryota</taxon>
        <taxon>Viridiplantae</taxon>
        <taxon>Chlorophyta</taxon>
        <taxon>Picocystophyceae</taxon>
        <taxon>Picocystales</taxon>
        <taxon>Picocystaceae</taxon>
        <taxon>Picocystis</taxon>
    </lineage>
</organism>
<dbReference type="EMBL" id="HBIS01004787">
    <property type="protein sequence ID" value="CAE0610527.1"/>
    <property type="molecule type" value="Transcribed_RNA"/>
</dbReference>
<feature type="compositionally biased region" description="Basic and acidic residues" evidence="8">
    <location>
        <begin position="254"/>
        <end position="266"/>
    </location>
</feature>
<dbReference type="Pfam" id="PF09787">
    <property type="entry name" value="Golgin_A5"/>
    <property type="match status" value="1"/>
</dbReference>
<feature type="compositionally biased region" description="Acidic residues" evidence="8">
    <location>
        <begin position="362"/>
        <end position="371"/>
    </location>
</feature>
<feature type="compositionally biased region" description="Basic and acidic residues" evidence="8">
    <location>
        <begin position="159"/>
        <end position="186"/>
    </location>
</feature>
<keyword evidence="4" id="KW-0333">Golgi apparatus</keyword>
<reference evidence="11" key="1">
    <citation type="submission" date="2021-01" db="EMBL/GenBank/DDBJ databases">
        <authorList>
            <person name="Corre E."/>
            <person name="Pelletier E."/>
            <person name="Niang G."/>
            <person name="Scheremetjew M."/>
            <person name="Finn R."/>
            <person name="Kale V."/>
            <person name="Holt S."/>
            <person name="Cochrane G."/>
            <person name="Meng A."/>
            <person name="Brown T."/>
            <person name="Cohen L."/>
        </authorList>
    </citation>
    <scope>NUCLEOTIDE SEQUENCE</scope>
    <source>
        <strain evidence="11">CCMP1897</strain>
    </source>
</reference>
<evidence type="ECO:0000256" key="4">
    <source>
        <dbReference type="ARBA" id="ARBA00023034"/>
    </source>
</evidence>
<gene>
    <name evidence="10" type="ORF">PSAL00342_LOCUS4361</name>
    <name evidence="11" type="ORF">PSAL00342_LOCUS4362</name>
</gene>
<feature type="compositionally biased region" description="Polar residues" evidence="8">
    <location>
        <begin position="279"/>
        <end position="300"/>
    </location>
</feature>
<dbReference type="GO" id="GO:0031985">
    <property type="term" value="C:Golgi cisterna"/>
    <property type="evidence" value="ECO:0007669"/>
    <property type="project" value="TreeGrafter"/>
</dbReference>
<evidence type="ECO:0000256" key="8">
    <source>
        <dbReference type="SAM" id="MobiDB-lite"/>
    </source>
</evidence>
<evidence type="ECO:0000256" key="1">
    <source>
        <dbReference type="ARBA" id="ARBA00004394"/>
    </source>
</evidence>
<feature type="compositionally biased region" description="Basic and acidic residues" evidence="8">
    <location>
        <begin position="222"/>
        <end position="234"/>
    </location>
</feature>
<feature type="compositionally biased region" description="Basic and acidic residues" evidence="8">
    <location>
        <begin position="91"/>
        <end position="146"/>
    </location>
</feature>
<protein>
    <recommendedName>
        <fullName evidence="12">Golgin-84</fullName>
    </recommendedName>
</protein>
<feature type="compositionally biased region" description="Polar residues" evidence="8">
    <location>
        <begin position="235"/>
        <end position="252"/>
    </location>
</feature>
<feature type="region of interest" description="Disordered" evidence="8">
    <location>
        <begin position="21"/>
        <end position="345"/>
    </location>
</feature>
<dbReference type="InterPro" id="IPR019177">
    <property type="entry name" value="Golgin_subfamily_A_member_5"/>
</dbReference>
<evidence type="ECO:0000256" key="9">
    <source>
        <dbReference type="SAM" id="Phobius"/>
    </source>
</evidence>
<evidence type="ECO:0000313" key="10">
    <source>
        <dbReference type="EMBL" id="CAE0610526.1"/>
    </source>
</evidence>
<dbReference type="PANTHER" id="PTHR13815:SF5">
    <property type="entry name" value="GOLGIN CANDIDATE 2"/>
    <property type="match status" value="1"/>
</dbReference>
<evidence type="ECO:0000256" key="2">
    <source>
        <dbReference type="ARBA" id="ARBA00022692"/>
    </source>
</evidence>
<evidence type="ECO:0000256" key="5">
    <source>
        <dbReference type="ARBA" id="ARBA00023054"/>
    </source>
</evidence>
<sequence>MASWFAERLRQAEALLNQADQLASQAKRRVEEEDHDVDVSQSSKEPRQERDTRSTHPSDTNNRARPIHQGKQHVQGNTRRDVDARAGGGDGTKDDDGRHGKEKKPTKDAEVVRSQRTHTNERPRPRKDTNDDARSFDEEVERRDGTNETVATDSIPSRGGRETSEPTKDGHERTERAADEKNDTTRRPANVPYQPRRVDGTTNTKRRSEGRNADGTNARQRTNKDAPRKEKASDVKSSTSKDAVQAVSTTNDAHVARSKEGRKATGEGRSAGTIHEDVGTTSTSVHAASGPTDGSISSQPERTEKQNDASSIAEDTKPPSEHVSKGFETTLKRTPSQSSKLDTKRFKDAAMDTLYILGLAESDSEQDSDEEAKERRKENNRKTAEDKLVHAVRTEVEKLETRNAEKEKERQALESNFQAKRMEHLKQVQALQQSIQERADSRSKEKDAAEVERLQAWEKVALLEADRDAMAQKLSELERSSSFALASEQEAQSICTDLEAACAQLQSEIFVLTDKMESRKRYIAFEAQEKASKTSEEQQRELAELEESVAALEKQIEEYEKECDRYSSMHTREDQEMDARLHALSNNLIQMQAELESLATEKAALQMGLETTQRMVAELEANSKDDRRYFTADAEPDVESGDSQAKARRRSQVFLRLSSYFGVEYAHYITTFLANADRFSMTACNLLYRYSLARVGLAVYFTVIQFWVLFLLHYLGAYSGSSNSAQIHVTR</sequence>
<keyword evidence="5 7" id="KW-0175">Coiled coil</keyword>
<feature type="coiled-coil region" evidence="7">
    <location>
        <begin position="460"/>
        <end position="622"/>
    </location>
</feature>
<keyword evidence="2 9" id="KW-0812">Transmembrane</keyword>
<dbReference type="GO" id="GO:0000301">
    <property type="term" value="P:retrograde transport, vesicle recycling within Golgi"/>
    <property type="evidence" value="ECO:0007669"/>
    <property type="project" value="TreeGrafter"/>
</dbReference>
<dbReference type="EMBL" id="HBIS01004786">
    <property type="protein sequence ID" value="CAE0610526.1"/>
    <property type="molecule type" value="Transcribed_RNA"/>
</dbReference>
<feature type="region of interest" description="Disordered" evidence="8">
    <location>
        <begin position="359"/>
        <end position="448"/>
    </location>
</feature>
<dbReference type="GO" id="GO:0007030">
    <property type="term" value="P:Golgi organization"/>
    <property type="evidence" value="ECO:0007669"/>
    <property type="project" value="InterPro"/>
</dbReference>
<feature type="compositionally biased region" description="Basic and acidic residues" evidence="8">
    <location>
        <begin position="437"/>
        <end position="448"/>
    </location>
</feature>
<keyword evidence="3 9" id="KW-1133">Transmembrane helix</keyword>
<evidence type="ECO:0008006" key="12">
    <source>
        <dbReference type="Google" id="ProtNLM"/>
    </source>
</evidence>
<name>A0A6U9RR40_9CHLO</name>
<proteinExistence type="predicted"/>
<dbReference type="PANTHER" id="PTHR13815">
    <property type="entry name" value="GOLGIN-84"/>
    <property type="match status" value="1"/>
</dbReference>
<comment type="subcellular location">
    <subcellularLocation>
        <location evidence="1">Golgi apparatus membrane</location>
    </subcellularLocation>
</comment>
<accession>A0A6U9RR40</accession>
<evidence type="ECO:0000256" key="3">
    <source>
        <dbReference type="ARBA" id="ARBA00022989"/>
    </source>
</evidence>
<dbReference type="GO" id="GO:0000139">
    <property type="term" value="C:Golgi membrane"/>
    <property type="evidence" value="ECO:0007669"/>
    <property type="project" value="UniProtKB-SubCell"/>
</dbReference>
<keyword evidence="6 9" id="KW-0472">Membrane</keyword>